<dbReference type="PANTHER" id="PTHR33401:SF3">
    <property type="entry name" value="LOW AFFINITY POTASSIUM TRANSPORT SYSTEM PROTEIN"/>
    <property type="match status" value="1"/>
</dbReference>
<dbReference type="PANTHER" id="PTHR33401">
    <property type="entry name" value="LIGHT-HARVESTING COMPLEX-LIKE PROTEIN OHP2, CHLOROPLASTIC"/>
    <property type="match status" value="1"/>
</dbReference>
<reference evidence="2" key="1">
    <citation type="submission" date="2018-01" db="EMBL/GenBank/DDBJ databases">
        <authorList>
            <person name="Mao J.F."/>
        </authorList>
    </citation>
    <scope>NUCLEOTIDE SEQUENCE</scope>
    <source>
        <strain evidence="2">Huo1</strain>
        <tissue evidence="2">Leaf</tissue>
    </source>
</reference>
<evidence type="ECO:0000256" key="1">
    <source>
        <dbReference type="SAM" id="MobiDB-lite"/>
    </source>
</evidence>
<protein>
    <submittedName>
        <fullName evidence="2">Uncharacterized protein</fullName>
    </submittedName>
</protein>
<dbReference type="EMBL" id="PNBA02000020">
    <property type="protein sequence ID" value="KAG6388543.1"/>
    <property type="molecule type" value="Genomic_DNA"/>
</dbReference>
<evidence type="ECO:0000313" key="2">
    <source>
        <dbReference type="EMBL" id="KAG6388543.1"/>
    </source>
</evidence>
<comment type="caution">
    <text evidence="2">The sequence shown here is derived from an EMBL/GenBank/DDBJ whole genome shotgun (WGS) entry which is preliminary data.</text>
</comment>
<reference evidence="2" key="2">
    <citation type="submission" date="2020-08" db="EMBL/GenBank/DDBJ databases">
        <title>Plant Genome Project.</title>
        <authorList>
            <person name="Zhang R.-G."/>
        </authorList>
    </citation>
    <scope>NUCLEOTIDE SEQUENCE</scope>
    <source>
        <strain evidence="2">Huo1</strain>
        <tissue evidence="2">Leaf</tissue>
    </source>
</reference>
<dbReference type="AlphaFoldDB" id="A0A8X8Z220"/>
<organism evidence="2">
    <name type="scientific">Salvia splendens</name>
    <name type="common">Scarlet sage</name>
    <dbReference type="NCBI Taxonomy" id="180675"/>
    <lineage>
        <taxon>Eukaryota</taxon>
        <taxon>Viridiplantae</taxon>
        <taxon>Streptophyta</taxon>
        <taxon>Embryophyta</taxon>
        <taxon>Tracheophyta</taxon>
        <taxon>Spermatophyta</taxon>
        <taxon>Magnoliopsida</taxon>
        <taxon>eudicotyledons</taxon>
        <taxon>Gunneridae</taxon>
        <taxon>Pentapetalae</taxon>
        <taxon>asterids</taxon>
        <taxon>lamiids</taxon>
        <taxon>Lamiales</taxon>
        <taxon>Lamiaceae</taxon>
        <taxon>Nepetoideae</taxon>
        <taxon>Mentheae</taxon>
        <taxon>Salviinae</taxon>
        <taxon>Salvia</taxon>
        <taxon>Salvia subgen. Calosphace</taxon>
        <taxon>core Calosphace</taxon>
    </lineage>
</organism>
<accession>A0A8X8Z220</accession>
<feature type="compositionally biased region" description="Basic and acidic residues" evidence="1">
    <location>
        <begin position="120"/>
        <end position="133"/>
    </location>
</feature>
<evidence type="ECO:0000313" key="3">
    <source>
        <dbReference type="Proteomes" id="UP000298416"/>
    </source>
</evidence>
<dbReference type="Proteomes" id="UP000298416">
    <property type="component" value="Unassembled WGS sequence"/>
</dbReference>
<feature type="region of interest" description="Disordered" evidence="1">
    <location>
        <begin position="112"/>
        <end position="133"/>
    </location>
</feature>
<name>A0A8X8Z220_SALSN</name>
<sequence>MRVAPWSQYQLVDQETDPYPDLQLAPGKNQLVRGCASFVCIGRHAAGREKSFPLKVGPTQNQEVLPEPVDIDESKVQVNSVDDPVNYNENIRAIVSLKSSLKKSANIGPVVRAADSGNSSKHEADAGPLERRKVQWTDTTGGELFEIREFEMRCSSRKQGCTLRLIWYLLSCKNADHEANFSTHISRVLHPTVDFVKFHVFPNWGMNT</sequence>
<proteinExistence type="predicted"/>
<gene>
    <name evidence="2" type="ORF">SASPL_149971</name>
</gene>
<keyword evidence="3" id="KW-1185">Reference proteome</keyword>